<sequence length="142" mass="17388">MHLRTGNNFEYNVKNEYEVRHLARNFCADWRDGDDVLDKLWRDYLDTGHNDSETPDPVTLKEVIKFLREMEQANQGLPTFEKDRTQFNEFLHYVLDLEQLEKIRNDLKTALIRAERFYKQDYHREIQSIFREELDKFERNRT</sequence>
<evidence type="ECO:0000313" key="1">
    <source>
        <dbReference type="EMBL" id="QIG68136.1"/>
    </source>
</evidence>
<organism evidence="1 2">
    <name type="scientific">Rhizobium phage RHph_Y68</name>
    <dbReference type="NCBI Taxonomy" id="2509787"/>
    <lineage>
        <taxon>Viruses</taxon>
        <taxon>Duplodnaviria</taxon>
        <taxon>Heunggongvirae</taxon>
        <taxon>Uroviricota</taxon>
        <taxon>Caudoviricetes</taxon>
        <taxon>Pootjesviridae</taxon>
        <taxon>Staniewskivirinae</taxon>
        <taxon>Trinifflemingvirus</taxon>
        <taxon>Trinifflemingvirus Y68</taxon>
    </lineage>
</organism>
<accession>A0A7S5UTC5</accession>
<protein>
    <submittedName>
        <fullName evidence="1">Uncharacterized protein</fullName>
    </submittedName>
</protein>
<name>A0A7S5UTC5_9CAUD</name>
<dbReference type="Proteomes" id="UP000605518">
    <property type="component" value="Segment"/>
</dbReference>
<gene>
    <name evidence="1" type="ORF">EVB55_201</name>
</gene>
<keyword evidence="2" id="KW-1185">Reference proteome</keyword>
<dbReference type="EMBL" id="MN988486">
    <property type="protein sequence ID" value="QIG68136.1"/>
    <property type="molecule type" value="Genomic_DNA"/>
</dbReference>
<evidence type="ECO:0000313" key="2">
    <source>
        <dbReference type="Proteomes" id="UP000605518"/>
    </source>
</evidence>
<reference evidence="1" key="1">
    <citation type="submission" date="2020-01" db="EMBL/GenBank/DDBJ databases">
        <title>Patterns of diversity and host range of bacteriophage communities associated with bean-nodulatin bacteria.</title>
        <authorList>
            <person name="Vann Cauwenberghe J."/>
            <person name="Santamaria R.I."/>
            <person name="Bustos P."/>
            <person name="Juarez S."/>
            <person name="Gonzalez V."/>
        </authorList>
    </citation>
    <scope>NUCLEOTIDE SEQUENCE</scope>
</reference>
<proteinExistence type="predicted"/>